<feature type="region of interest" description="Disordered" evidence="5">
    <location>
        <begin position="594"/>
        <end position="627"/>
    </location>
</feature>
<gene>
    <name evidence="7" type="ORF">SOCE26_078700</name>
</gene>
<name>A0A2L0F463_SORCE</name>
<keyword evidence="1" id="KW-0808">Transferase</keyword>
<dbReference type="InterPro" id="IPR011009">
    <property type="entry name" value="Kinase-like_dom_sf"/>
</dbReference>
<evidence type="ECO:0000313" key="8">
    <source>
        <dbReference type="Proteomes" id="UP000238348"/>
    </source>
</evidence>
<protein>
    <recommendedName>
        <fullName evidence="6">Protein kinase domain-containing protein</fullName>
    </recommendedName>
</protein>
<keyword evidence="3" id="KW-0418">Kinase</keyword>
<feature type="compositionally biased region" description="Basic residues" evidence="5">
    <location>
        <begin position="673"/>
        <end position="695"/>
    </location>
</feature>
<dbReference type="Pfam" id="PF00069">
    <property type="entry name" value="Pkinase"/>
    <property type="match status" value="1"/>
</dbReference>
<dbReference type="SUPFAM" id="SSF56112">
    <property type="entry name" value="Protein kinase-like (PK-like)"/>
    <property type="match status" value="1"/>
</dbReference>
<dbReference type="PANTHER" id="PTHR43289">
    <property type="entry name" value="MITOGEN-ACTIVATED PROTEIN KINASE KINASE KINASE 20-RELATED"/>
    <property type="match status" value="1"/>
</dbReference>
<evidence type="ECO:0000256" key="1">
    <source>
        <dbReference type="ARBA" id="ARBA00022679"/>
    </source>
</evidence>
<evidence type="ECO:0000313" key="7">
    <source>
        <dbReference type="EMBL" id="AUX46364.1"/>
    </source>
</evidence>
<dbReference type="GO" id="GO:0005524">
    <property type="term" value="F:ATP binding"/>
    <property type="evidence" value="ECO:0007669"/>
    <property type="project" value="UniProtKB-KW"/>
</dbReference>
<dbReference type="PROSITE" id="PS00108">
    <property type="entry name" value="PROTEIN_KINASE_ST"/>
    <property type="match status" value="1"/>
</dbReference>
<dbReference type="SMART" id="SM00220">
    <property type="entry name" value="S_TKc"/>
    <property type="match status" value="1"/>
</dbReference>
<evidence type="ECO:0000256" key="4">
    <source>
        <dbReference type="ARBA" id="ARBA00022840"/>
    </source>
</evidence>
<dbReference type="PROSITE" id="PS50011">
    <property type="entry name" value="PROTEIN_KINASE_DOM"/>
    <property type="match status" value="1"/>
</dbReference>
<proteinExistence type="predicted"/>
<dbReference type="GO" id="GO:0004674">
    <property type="term" value="F:protein serine/threonine kinase activity"/>
    <property type="evidence" value="ECO:0007669"/>
    <property type="project" value="TreeGrafter"/>
</dbReference>
<dbReference type="PANTHER" id="PTHR43289:SF6">
    <property type="entry name" value="SERINE_THREONINE-PROTEIN KINASE NEKL-3"/>
    <property type="match status" value="1"/>
</dbReference>
<dbReference type="CDD" id="cd14014">
    <property type="entry name" value="STKc_PknB_like"/>
    <property type="match status" value="1"/>
</dbReference>
<feature type="domain" description="Protein kinase" evidence="6">
    <location>
        <begin position="11"/>
        <end position="270"/>
    </location>
</feature>
<dbReference type="InterPro" id="IPR008271">
    <property type="entry name" value="Ser/Thr_kinase_AS"/>
</dbReference>
<dbReference type="Proteomes" id="UP000238348">
    <property type="component" value="Chromosome"/>
</dbReference>
<dbReference type="Gene3D" id="1.10.510.10">
    <property type="entry name" value="Transferase(Phosphotransferase) domain 1"/>
    <property type="match status" value="1"/>
</dbReference>
<dbReference type="Gene3D" id="3.30.200.20">
    <property type="entry name" value="Phosphorylase Kinase, domain 1"/>
    <property type="match status" value="1"/>
</dbReference>
<evidence type="ECO:0000256" key="5">
    <source>
        <dbReference type="SAM" id="MobiDB-lite"/>
    </source>
</evidence>
<keyword evidence="2" id="KW-0547">Nucleotide-binding</keyword>
<accession>A0A2L0F463</accession>
<dbReference type="InterPro" id="IPR000719">
    <property type="entry name" value="Prot_kinase_dom"/>
</dbReference>
<dbReference type="EMBL" id="CP012673">
    <property type="protein sequence ID" value="AUX46364.1"/>
    <property type="molecule type" value="Genomic_DNA"/>
</dbReference>
<evidence type="ECO:0000256" key="3">
    <source>
        <dbReference type="ARBA" id="ARBA00022777"/>
    </source>
</evidence>
<keyword evidence="4" id="KW-0067">ATP-binding</keyword>
<evidence type="ECO:0000256" key="2">
    <source>
        <dbReference type="ARBA" id="ARBA00022741"/>
    </source>
</evidence>
<feature type="compositionally biased region" description="Gly residues" evidence="5">
    <location>
        <begin position="607"/>
        <end position="618"/>
    </location>
</feature>
<feature type="region of interest" description="Disordered" evidence="5">
    <location>
        <begin position="649"/>
        <end position="704"/>
    </location>
</feature>
<dbReference type="AlphaFoldDB" id="A0A2L0F463"/>
<reference evidence="7 8" key="1">
    <citation type="submission" date="2015-09" db="EMBL/GenBank/DDBJ databases">
        <title>Sorangium comparison.</title>
        <authorList>
            <person name="Zaburannyi N."/>
            <person name="Bunk B."/>
            <person name="Overmann J."/>
            <person name="Mueller R."/>
        </authorList>
    </citation>
    <scope>NUCLEOTIDE SEQUENCE [LARGE SCALE GENOMIC DNA]</scope>
    <source>
        <strain evidence="7 8">So ce26</strain>
    </source>
</reference>
<sequence>MQLGSSLADRFVIERLAGRGGMGEVYRGLDRSTGQPVAIKVLHGSWDAGAARFAREVMVLARLDHPLVVRHVAEGVLPSGEPYLVMEWLDGEDLASRLARGWLGAQDGVALALSVAEALAALHAGGIVHRDLKPSNIFLVEGRADRIKILDFGLVQVEAMTPITASGTLLGTVAYMAPEQARGARQMDARADVFALGCVLFECLTGEPPFAAASAEAALTKILFEETPHLRDRMPGAPPALDALLARMLAKDPADRLRDGRSAAALLRALGAVHVRDVEPGGAGARTPDLGLVDTEETPSALALATTSQAACAPELPALTDSEQRAVTVIQSACGIRGGEPLPTRQERLAARVAERIGARDHARVTEFLGEIIDAPFPDDRSAPLRTARRDAQVMSEQVRAAFLDFIAAECAARPLLVLIEDLHWGDGATARLLDVALRELRERPLFVLALARPEIHDVFPELWATRRLQEIRLRELPRKAAERLAAHVLGGRAGAATIERVVRLSEGNTFYLEELIRATAEGRGEDLPETVVAMVQSRLGALADEDRRTLRAASVFGETFCKGETIRRRRSKPEWFRNVGCCARQLRGRRGEAGGAVRGHGRARAGAGGAGRQGRGFGSLRPGTRSGQWSFTIQRLGEEELGAAAVERRAPEPIGAVPRRGAGVGPPDGRSAPRRRRGPRARTRGRRRLPRHARVVADVGHLR</sequence>
<organism evidence="7 8">
    <name type="scientific">Sorangium cellulosum</name>
    <name type="common">Polyangium cellulosum</name>
    <dbReference type="NCBI Taxonomy" id="56"/>
    <lineage>
        <taxon>Bacteria</taxon>
        <taxon>Pseudomonadati</taxon>
        <taxon>Myxococcota</taxon>
        <taxon>Polyangia</taxon>
        <taxon>Polyangiales</taxon>
        <taxon>Polyangiaceae</taxon>
        <taxon>Sorangium</taxon>
    </lineage>
</organism>
<dbReference type="RefSeq" id="WP_234022854.1">
    <property type="nucleotide sequence ID" value="NZ_CP012673.1"/>
</dbReference>
<evidence type="ECO:0000259" key="6">
    <source>
        <dbReference type="PROSITE" id="PS50011"/>
    </source>
</evidence>